<dbReference type="AlphaFoldDB" id="A0A3B1D016"/>
<proteinExistence type="predicted"/>
<reference evidence="2" key="1">
    <citation type="submission" date="2018-06" db="EMBL/GenBank/DDBJ databases">
        <authorList>
            <person name="Zhirakovskaya E."/>
        </authorList>
    </citation>
    <scope>NUCLEOTIDE SEQUENCE</scope>
</reference>
<name>A0A3B1D016_9ZZZZ</name>
<evidence type="ECO:0000256" key="1">
    <source>
        <dbReference type="SAM" id="Phobius"/>
    </source>
</evidence>
<keyword evidence="1" id="KW-0472">Membrane</keyword>
<sequence length="145" mass="16270">MQESVEIKSEKSALASSHEEAQAGIIDQRDLAVLWAIGILVSLLLSFAGASWQPAMYEARQSTSLDATEARVENSQNQLVSDALNDHVFEYEDDMVTLVQLKPFYVIAFFDLVRLTLFPSGPMLIMGLLFLKSIRQYKARRAKKS</sequence>
<dbReference type="EMBL" id="UOGF01000052">
    <property type="protein sequence ID" value="VAX29544.1"/>
    <property type="molecule type" value="Genomic_DNA"/>
</dbReference>
<keyword evidence="1" id="KW-1133">Transmembrane helix</keyword>
<accession>A0A3B1D016</accession>
<organism evidence="2">
    <name type="scientific">hydrothermal vent metagenome</name>
    <dbReference type="NCBI Taxonomy" id="652676"/>
    <lineage>
        <taxon>unclassified sequences</taxon>
        <taxon>metagenomes</taxon>
        <taxon>ecological metagenomes</taxon>
    </lineage>
</organism>
<protein>
    <submittedName>
        <fullName evidence="2">Uncharacterized protein</fullName>
    </submittedName>
</protein>
<feature type="transmembrane region" description="Helical" evidence="1">
    <location>
        <begin position="104"/>
        <end position="131"/>
    </location>
</feature>
<feature type="transmembrane region" description="Helical" evidence="1">
    <location>
        <begin position="32"/>
        <end position="52"/>
    </location>
</feature>
<evidence type="ECO:0000313" key="2">
    <source>
        <dbReference type="EMBL" id="VAX29544.1"/>
    </source>
</evidence>
<keyword evidence="1" id="KW-0812">Transmembrane</keyword>
<gene>
    <name evidence="2" type="ORF">MNBD_NITROSPIRAE01-1333</name>
</gene>